<dbReference type="Pfam" id="PF00531">
    <property type="entry name" value="Death"/>
    <property type="match status" value="1"/>
</dbReference>
<dbReference type="OrthoDB" id="6118651at2759"/>
<evidence type="ECO:0000256" key="1">
    <source>
        <dbReference type="SAM" id="MobiDB-lite"/>
    </source>
</evidence>
<dbReference type="RefSeq" id="XP_028364124.1">
    <property type="nucleotide sequence ID" value="XM_028508323.2"/>
</dbReference>
<dbReference type="PANTHER" id="PTHR28336:SF4">
    <property type="entry name" value="DEATH DOMAIN-CONTAINING PROTEIN 1"/>
    <property type="match status" value="1"/>
</dbReference>
<evidence type="ECO:0000259" key="2">
    <source>
        <dbReference type="PROSITE" id="PS50017"/>
    </source>
</evidence>
<dbReference type="InterPro" id="IPR011029">
    <property type="entry name" value="DEATH-like_dom_sf"/>
</dbReference>
<reference evidence="7" key="2">
    <citation type="submission" date="2025-04" db="UniProtKB">
        <authorList>
            <consortium name="RefSeq"/>
        </authorList>
    </citation>
    <scope>IDENTIFICATION</scope>
    <source>
        <tissue evidence="7">Muscle</tissue>
    </source>
</reference>
<evidence type="ECO:0000313" key="5">
    <source>
        <dbReference type="Proteomes" id="UP000504628"/>
    </source>
</evidence>
<dbReference type="PROSITE" id="PS50017">
    <property type="entry name" value="DEATH_DOMAIN"/>
    <property type="match status" value="1"/>
</dbReference>
<dbReference type="Gene3D" id="1.10.533.10">
    <property type="entry name" value="Death Domain, Fas"/>
    <property type="match status" value="1"/>
</dbReference>
<dbReference type="Proteomes" id="UP000664940">
    <property type="component" value="Unassembled WGS sequence"/>
</dbReference>
<dbReference type="EMBL" id="JABVXQ010000001">
    <property type="protein sequence ID" value="KAF6129789.1"/>
    <property type="molecule type" value="Genomic_DNA"/>
</dbReference>
<protein>
    <submittedName>
        <fullName evidence="4">Death domain containing 1</fullName>
    </submittedName>
    <submittedName>
        <fullName evidence="7">Death domain-containing protein 1</fullName>
    </submittedName>
</protein>
<dbReference type="GO" id="GO:0007165">
    <property type="term" value="P:signal transduction"/>
    <property type="evidence" value="ECO:0007669"/>
    <property type="project" value="InterPro"/>
</dbReference>
<dbReference type="CDD" id="cd08779">
    <property type="entry name" value="Death_PIDD"/>
    <property type="match status" value="1"/>
</dbReference>
<keyword evidence="5" id="KW-1185">Reference proteome</keyword>
<name>A0A6J2LAN0_9CHIR</name>
<dbReference type="AlphaFoldDB" id="A0A6J2LAN0"/>
<proteinExistence type="predicted"/>
<evidence type="ECO:0000313" key="4">
    <source>
        <dbReference type="EMBL" id="KAF6129789.1"/>
    </source>
</evidence>
<feature type="domain" description="Death" evidence="2">
    <location>
        <begin position="823"/>
        <end position="887"/>
    </location>
</feature>
<dbReference type="Proteomes" id="UP000504628">
    <property type="component" value="Chromosome 1"/>
</dbReference>
<dbReference type="SUPFAM" id="SSF47986">
    <property type="entry name" value="DEATH domain"/>
    <property type="match status" value="1"/>
</dbReference>
<evidence type="ECO:0000259" key="3">
    <source>
        <dbReference type="PROSITE" id="PS51145"/>
    </source>
</evidence>
<dbReference type="InterPro" id="IPR000906">
    <property type="entry name" value="ZU5_dom"/>
</dbReference>
<feature type="region of interest" description="Disordered" evidence="1">
    <location>
        <begin position="159"/>
        <end position="205"/>
    </location>
</feature>
<dbReference type="KEGG" id="pdic:114493444"/>
<dbReference type="GeneID" id="114493444"/>
<dbReference type="Gene3D" id="2.60.220.30">
    <property type="match status" value="1"/>
</dbReference>
<dbReference type="CTD" id="401124"/>
<evidence type="ECO:0000313" key="7">
    <source>
        <dbReference type="RefSeq" id="XP_028364124.1"/>
    </source>
</evidence>
<dbReference type="PROSITE" id="PS51145">
    <property type="entry name" value="ZU5"/>
    <property type="match status" value="1"/>
</dbReference>
<dbReference type="InterPro" id="IPR000488">
    <property type="entry name" value="Death_dom"/>
</dbReference>
<organism evidence="5 7">
    <name type="scientific">Phyllostomus discolor</name>
    <name type="common">pale spear-nosed bat</name>
    <dbReference type="NCBI Taxonomy" id="89673"/>
    <lineage>
        <taxon>Eukaryota</taxon>
        <taxon>Metazoa</taxon>
        <taxon>Chordata</taxon>
        <taxon>Craniata</taxon>
        <taxon>Vertebrata</taxon>
        <taxon>Euteleostomi</taxon>
        <taxon>Mammalia</taxon>
        <taxon>Eutheria</taxon>
        <taxon>Laurasiatheria</taxon>
        <taxon>Chiroptera</taxon>
        <taxon>Yangochiroptera</taxon>
        <taxon>Phyllostomidae</taxon>
        <taxon>Phyllostominae</taxon>
        <taxon>Phyllostomus</taxon>
    </lineage>
</organism>
<feature type="domain" description="ZU5" evidence="3">
    <location>
        <begin position="427"/>
        <end position="609"/>
    </location>
</feature>
<evidence type="ECO:0000313" key="6">
    <source>
        <dbReference type="Proteomes" id="UP000664940"/>
    </source>
</evidence>
<accession>A0A6J2LAN0</accession>
<dbReference type="PANTHER" id="PTHR28336">
    <property type="entry name" value="BA1-643"/>
    <property type="match status" value="1"/>
</dbReference>
<gene>
    <name evidence="7" type="primary">DTHD1</name>
    <name evidence="4" type="ORF">HJG60_004118</name>
</gene>
<sequence>MDPEDMGSGKLGQILKQIWKQNLMLKQALQGRDHAEGAGGATWIATVVFLGQELSGALHRLLEHTAGTLCSTCQQLGVLLDKDNQCTWRQEIVALIDCLMKIKDSLGSTATLLKKEEKQMCNLGGTRDECPPPQTMSAIQDIKATDIAARQEQNVIETATVSPASGGESLCTHQDPSKENKTRRSSAPVEEENGPLLNGDVTGREESQNKMFPDDAENGAGKHTAHVTVENTNGHREEMHDIILTAEREIQESSENQREEASTSLIACDTANKYVNSLLPNDSESLKQRSHMMEKEYVDVLSGDAGPQVACYITAPSYLLQHLECRIANSMSSLIVSDSEELVSNVVIVECSDMEGRIPFPICIAIPFTARYRGNYKDILVKVSDRNLQSSYLTPGSLEGTRGSYKGVCAEVKVYKLGIFSVMSCLKKESFTITKRGLTLKPSMDPRISLHYPPGVFSSPVLVQLKVQPVDPALVAYLKTQQDASYSVLSTSPLVHMQHPSTHPFQKPVTVSLPCSPHLDTKNFGSEIDHKRTVGTTTKRIIPLYLNRARSASIRKPGNNACESLKLLGFRSRDSGWFELDDVVVRAVQSGLVSFELHEHLERFIVLHLSSTVDNSHLVSFVKSLEEAMLSTSACVVLYHQKDNPYRLVILVVPSKDLNQVLRNLRSEAFSGPPEPSCHFQVKEGEQLLLRFTGNIFASSNGKDYGKDYKLIFHLQRRPRLELQIKEVDEFGNYSCSHYKGMIVVYKVPKEKTVHNLDQSLILNENHYQLPICKLPLRLPKHEKLINRPQSTKRISTDPLEALWDNLLYWLAEELSEENAMSLSSSLPLRRSTIQLIKLKNPDDLTEQIHELLCFWKKSLPNSTDKLRLLARHLRKIGRSDLSEELKFKWENKVFTEPQQWFETAE</sequence>
<reference evidence="4 6" key="1">
    <citation type="journal article" date="2020" name="Nature">
        <title>Six reference-quality genomes reveal evolution of bat adaptations.</title>
        <authorList>
            <person name="Jebb D."/>
            <person name="Huang Z."/>
            <person name="Pippel M."/>
            <person name="Hughes G.M."/>
            <person name="Lavrichenko K."/>
            <person name="Devanna P."/>
            <person name="Winkler S."/>
            <person name="Jermiin L.S."/>
            <person name="Skirmuntt E.C."/>
            <person name="Katzourakis A."/>
            <person name="Burkitt-Gray L."/>
            <person name="Ray D.A."/>
            <person name="Sullivan K.A.M."/>
            <person name="Roscito J.G."/>
            <person name="Kirilenko B.M."/>
            <person name="Davalos L.M."/>
            <person name="Corthals A.P."/>
            <person name="Power M.L."/>
            <person name="Jones G."/>
            <person name="Ransome R.D."/>
            <person name="Dechmann D.K.N."/>
            <person name="Locatelli A.G."/>
            <person name="Puechmaille S.J."/>
            <person name="Fedrigo O."/>
            <person name="Jarvis E.D."/>
            <person name="Hiller M."/>
            <person name="Vernes S.C."/>
            <person name="Myers E.W."/>
            <person name="Teeling E.C."/>
        </authorList>
    </citation>
    <scope>NUCLEOTIDE SEQUENCE [LARGE SCALE GENOMIC DNA]</scope>
    <source>
        <strain evidence="4">Bat1K_MPI-CBG_1</strain>
    </source>
</reference>